<dbReference type="GO" id="GO:0051231">
    <property type="term" value="P:spindle elongation"/>
    <property type="evidence" value="ECO:0007669"/>
    <property type="project" value="TreeGrafter"/>
</dbReference>
<sequence>MEHNFTFDRVFSPDDGQEAVFEVVAKPLVDNLLDGFNSCCFAYGQTGSGKTHSVFGEGNKEQRGLLARSIEYLFDRIEAQSQHKEVGMVVSFLEIYLDQVRDLGRWYMSRALQLYRNHAHICYLEALRLSPSPLLVGTGIVTALPPEVPKIRDAT</sequence>
<dbReference type="GO" id="GO:0003777">
    <property type="term" value="F:microtubule motor activity"/>
    <property type="evidence" value="ECO:0007669"/>
    <property type="project" value="InterPro"/>
</dbReference>
<evidence type="ECO:0000313" key="4">
    <source>
        <dbReference type="Proteomes" id="UP000604046"/>
    </source>
</evidence>
<organism evidence="3 4">
    <name type="scientific">Symbiodinium natans</name>
    <dbReference type="NCBI Taxonomy" id="878477"/>
    <lineage>
        <taxon>Eukaryota</taxon>
        <taxon>Sar</taxon>
        <taxon>Alveolata</taxon>
        <taxon>Dinophyceae</taxon>
        <taxon>Suessiales</taxon>
        <taxon>Symbiodiniaceae</taxon>
        <taxon>Symbiodinium</taxon>
    </lineage>
</organism>
<keyword evidence="1" id="KW-0067">ATP-binding</keyword>
<dbReference type="GO" id="GO:0005875">
    <property type="term" value="C:microtubule associated complex"/>
    <property type="evidence" value="ECO:0007669"/>
    <property type="project" value="TreeGrafter"/>
</dbReference>
<dbReference type="PROSITE" id="PS50067">
    <property type="entry name" value="KINESIN_MOTOR_2"/>
    <property type="match status" value="1"/>
</dbReference>
<dbReference type="InterPro" id="IPR001752">
    <property type="entry name" value="Kinesin_motor_dom"/>
</dbReference>
<dbReference type="GO" id="GO:0005524">
    <property type="term" value="F:ATP binding"/>
    <property type="evidence" value="ECO:0007669"/>
    <property type="project" value="UniProtKB-UniRule"/>
</dbReference>
<dbReference type="SMART" id="SM00129">
    <property type="entry name" value="KISc"/>
    <property type="match status" value="1"/>
</dbReference>
<dbReference type="PANTHER" id="PTHR47969:SF29">
    <property type="entry name" value="KINESIN-LIKE PROTEIN"/>
    <property type="match status" value="1"/>
</dbReference>
<dbReference type="SUPFAM" id="SSF52540">
    <property type="entry name" value="P-loop containing nucleoside triphosphate hydrolases"/>
    <property type="match status" value="1"/>
</dbReference>
<dbReference type="PANTHER" id="PTHR47969">
    <property type="entry name" value="CHROMOSOME-ASSOCIATED KINESIN KIF4A-RELATED"/>
    <property type="match status" value="1"/>
</dbReference>
<name>A0A812RPM0_9DINO</name>
<dbReference type="InterPro" id="IPR036961">
    <property type="entry name" value="Kinesin_motor_dom_sf"/>
</dbReference>
<keyword evidence="4" id="KW-1185">Reference proteome</keyword>
<dbReference type="EMBL" id="CAJNDS010002366">
    <property type="protein sequence ID" value="CAE7451019.1"/>
    <property type="molecule type" value="Genomic_DNA"/>
</dbReference>
<dbReference type="OrthoDB" id="406852at2759"/>
<keyword evidence="1" id="KW-0505">Motor protein</keyword>
<comment type="caution">
    <text evidence="3">The sequence shown here is derived from an EMBL/GenBank/DDBJ whole genome shotgun (WGS) entry which is preliminary data.</text>
</comment>
<dbReference type="GO" id="GO:0007018">
    <property type="term" value="P:microtubule-based movement"/>
    <property type="evidence" value="ECO:0007669"/>
    <property type="project" value="InterPro"/>
</dbReference>
<proteinExistence type="inferred from homology"/>
<feature type="domain" description="Kinesin motor" evidence="2">
    <location>
        <begin position="1"/>
        <end position="155"/>
    </location>
</feature>
<evidence type="ECO:0000259" key="2">
    <source>
        <dbReference type="PROSITE" id="PS50067"/>
    </source>
</evidence>
<evidence type="ECO:0000256" key="1">
    <source>
        <dbReference type="PROSITE-ProRule" id="PRU00283"/>
    </source>
</evidence>
<keyword evidence="1" id="KW-0547">Nucleotide-binding</keyword>
<dbReference type="Pfam" id="PF00225">
    <property type="entry name" value="Kinesin"/>
    <property type="match status" value="1"/>
</dbReference>
<dbReference type="InterPro" id="IPR027417">
    <property type="entry name" value="P-loop_NTPase"/>
</dbReference>
<comment type="similarity">
    <text evidence="1">Belongs to the TRAFAC class myosin-kinesin ATPase superfamily. Kinesin family.</text>
</comment>
<dbReference type="GO" id="GO:0007052">
    <property type="term" value="P:mitotic spindle organization"/>
    <property type="evidence" value="ECO:0007669"/>
    <property type="project" value="TreeGrafter"/>
</dbReference>
<protein>
    <submittedName>
        <fullName evidence="3">KIN14S protein</fullName>
    </submittedName>
</protein>
<feature type="binding site" evidence="1">
    <location>
        <begin position="44"/>
        <end position="51"/>
    </location>
    <ligand>
        <name>ATP</name>
        <dbReference type="ChEBI" id="CHEBI:30616"/>
    </ligand>
</feature>
<gene>
    <name evidence="3" type="primary">KIN14S</name>
    <name evidence="3" type="ORF">SNAT2548_LOCUS24681</name>
</gene>
<reference evidence="3" key="1">
    <citation type="submission" date="2021-02" db="EMBL/GenBank/DDBJ databases">
        <authorList>
            <person name="Dougan E. K."/>
            <person name="Rhodes N."/>
            <person name="Thang M."/>
            <person name="Chan C."/>
        </authorList>
    </citation>
    <scope>NUCLEOTIDE SEQUENCE</scope>
</reference>
<accession>A0A812RPM0</accession>
<dbReference type="Proteomes" id="UP000604046">
    <property type="component" value="Unassembled WGS sequence"/>
</dbReference>
<dbReference type="InterPro" id="IPR027640">
    <property type="entry name" value="Kinesin-like_fam"/>
</dbReference>
<evidence type="ECO:0000313" key="3">
    <source>
        <dbReference type="EMBL" id="CAE7451019.1"/>
    </source>
</evidence>
<dbReference type="GO" id="GO:0008017">
    <property type="term" value="F:microtubule binding"/>
    <property type="evidence" value="ECO:0007669"/>
    <property type="project" value="InterPro"/>
</dbReference>
<dbReference type="AlphaFoldDB" id="A0A812RPM0"/>
<dbReference type="Gene3D" id="3.40.850.10">
    <property type="entry name" value="Kinesin motor domain"/>
    <property type="match status" value="1"/>
</dbReference>